<dbReference type="PANTHER" id="PTHR42686:SF1">
    <property type="entry name" value="GH17980P-RELATED"/>
    <property type="match status" value="1"/>
</dbReference>
<dbReference type="HOGENOM" id="CLU_2625324_0_0_1"/>
<keyword evidence="2" id="KW-1185">Reference proteome</keyword>
<dbReference type="AlphaFoldDB" id="D7KC50"/>
<dbReference type="GO" id="GO:0019853">
    <property type="term" value="P:L-ascorbic acid biosynthetic process"/>
    <property type="evidence" value="ECO:0007669"/>
    <property type="project" value="TreeGrafter"/>
</dbReference>
<protein>
    <submittedName>
        <fullName evidence="1">Predicted protein</fullName>
    </submittedName>
</protein>
<dbReference type="GO" id="GO:0010349">
    <property type="term" value="F:L-galactose dehydrogenase activity"/>
    <property type="evidence" value="ECO:0007669"/>
    <property type="project" value="TreeGrafter"/>
</dbReference>
<organism evidence="2">
    <name type="scientific">Arabidopsis lyrata subsp. lyrata</name>
    <name type="common">Lyre-leaved rock-cress</name>
    <dbReference type="NCBI Taxonomy" id="81972"/>
    <lineage>
        <taxon>Eukaryota</taxon>
        <taxon>Viridiplantae</taxon>
        <taxon>Streptophyta</taxon>
        <taxon>Embryophyta</taxon>
        <taxon>Tracheophyta</taxon>
        <taxon>Spermatophyta</taxon>
        <taxon>Magnoliopsida</taxon>
        <taxon>eudicotyledons</taxon>
        <taxon>Gunneridae</taxon>
        <taxon>Pentapetalae</taxon>
        <taxon>rosids</taxon>
        <taxon>malvids</taxon>
        <taxon>Brassicales</taxon>
        <taxon>Brassicaceae</taxon>
        <taxon>Camelineae</taxon>
        <taxon>Arabidopsis</taxon>
    </lineage>
</organism>
<dbReference type="Proteomes" id="UP000008694">
    <property type="component" value="Unassembled WGS sequence"/>
</dbReference>
<dbReference type="STRING" id="81972.D7KC50"/>
<dbReference type="InterPro" id="IPR020471">
    <property type="entry name" value="AKR"/>
</dbReference>
<dbReference type="Gramene" id="Al_scaffold_0001_5243">
    <property type="protein sequence ID" value="Al_scaffold_0001_5243"/>
    <property type="gene ID" value="Al_scaffold_0001_5243"/>
</dbReference>
<dbReference type="GO" id="GO:0005829">
    <property type="term" value="C:cytosol"/>
    <property type="evidence" value="ECO:0007669"/>
    <property type="project" value="TreeGrafter"/>
</dbReference>
<evidence type="ECO:0000313" key="2">
    <source>
        <dbReference type="Proteomes" id="UP000008694"/>
    </source>
</evidence>
<dbReference type="EMBL" id="GL348713">
    <property type="protein sequence ID" value="EFH70931.1"/>
    <property type="molecule type" value="Genomic_DNA"/>
</dbReference>
<accession>D7KC50</accession>
<proteinExistence type="predicted"/>
<name>D7KC50_ARALL</name>
<evidence type="ECO:0000313" key="1">
    <source>
        <dbReference type="EMBL" id="EFH70931.1"/>
    </source>
</evidence>
<reference evidence="2" key="1">
    <citation type="journal article" date="2011" name="Nat. Genet.">
        <title>The Arabidopsis lyrata genome sequence and the basis of rapid genome size change.</title>
        <authorList>
            <person name="Hu T.T."/>
            <person name="Pattyn P."/>
            <person name="Bakker E.G."/>
            <person name="Cao J."/>
            <person name="Cheng J.-F."/>
            <person name="Clark R.M."/>
            <person name="Fahlgren N."/>
            <person name="Fawcett J.A."/>
            <person name="Grimwood J."/>
            <person name="Gundlach H."/>
            <person name="Haberer G."/>
            <person name="Hollister J.D."/>
            <person name="Ossowski S."/>
            <person name="Ottilar R.P."/>
            <person name="Salamov A.A."/>
            <person name="Schneeberger K."/>
            <person name="Spannagl M."/>
            <person name="Wang X."/>
            <person name="Yang L."/>
            <person name="Nasrallah M.E."/>
            <person name="Bergelson J."/>
            <person name="Carrington J.C."/>
            <person name="Gaut B.S."/>
            <person name="Schmutz J."/>
            <person name="Mayer K.F.X."/>
            <person name="Van de Peer Y."/>
            <person name="Grigoriev I.V."/>
            <person name="Nordborg M."/>
            <person name="Weigel D."/>
            <person name="Guo Y.-L."/>
        </authorList>
    </citation>
    <scope>NUCLEOTIDE SEQUENCE [LARGE SCALE GENOMIC DNA]</scope>
    <source>
        <strain evidence="2">cv. MN47</strain>
    </source>
</reference>
<dbReference type="PANTHER" id="PTHR42686">
    <property type="entry name" value="GH17980P-RELATED"/>
    <property type="match status" value="1"/>
</dbReference>
<dbReference type="eggNOG" id="KOG1576">
    <property type="taxonomic scope" value="Eukaryota"/>
</dbReference>
<sequence length="78" mass="8379">MDLTRLIDPSLGSIISPFLGPPLLGFESACKAAVVHCKSKGKKITKLALQYSLVNKEISSVLIGMSSVSQVFKFRVPS</sequence>
<gene>
    <name evidence="1" type="ORF">ARALYDRAFT_682920</name>
</gene>